<accession>X1NKW6</accession>
<protein>
    <recommendedName>
        <fullName evidence="2">Glycosyltransferase subfamily 4-like N-terminal domain-containing protein</fullName>
    </recommendedName>
</protein>
<dbReference type="Gene3D" id="3.40.50.2000">
    <property type="entry name" value="Glycogen Phosphorylase B"/>
    <property type="match status" value="1"/>
</dbReference>
<dbReference type="AlphaFoldDB" id="X1NKW6"/>
<evidence type="ECO:0000313" key="1">
    <source>
        <dbReference type="EMBL" id="GAI44637.1"/>
    </source>
</evidence>
<evidence type="ECO:0008006" key="2">
    <source>
        <dbReference type="Google" id="ProtNLM"/>
    </source>
</evidence>
<gene>
    <name evidence="1" type="ORF">S06H3_41349</name>
</gene>
<feature type="non-terminal residue" evidence="1">
    <location>
        <position position="44"/>
    </location>
</feature>
<reference evidence="1" key="1">
    <citation type="journal article" date="2014" name="Front. Microbiol.">
        <title>High frequency of phylogenetically diverse reductive dehalogenase-homologous genes in deep subseafloor sedimentary metagenomes.</title>
        <authorList>
            <person name="Kawai M."/>
            <person name="Futagami T."/>
            <person name="Toyoda A."/>
            <person name="Takaki Y."/>
            <person name="Nishi S."/>
            <person name="Hori S."/>
            <person name="Arai W."/>
            <person name="Tsubouchi T."/>
            <person name="Morono Y."/>
            <person name="Uchiyama I."/>
            <person name="Ito T."/>
            <person name="Fujiyama A."/>
            <person name="Inagaki F."/>
            <person name="Takami H."/>
        </authorList>
    </citation>
    <scope>NUCLEOTIDE SEQUENCE</scope>
    <source>
        <strain evidence="1">Expedition CK06-06</strain>
    </source>
</reference>
<proteinExistence type="predicted"/>
<organism evidence="1">
    <name type="scientific">marine sediment metagenome</name>
    <dbReference type="NCBI Taxonomy" id="412755"/>
    <lineage>
        <taxon>unclassified sequences</taxon>
        <taxon>metagenomes</taxon>
        <taxon>ecological metagenomes</taxon>
    </lineage>
</organism>
<comment type="caution">
    <text evidence="1">The sequence shown here is derived from an EMBL/GenBank/DDBJ whole genome shotgun (WGS) entry which is preliminary data.</text>
</comment>
<sequence length="44" mass="4968">MNILMLTQDFLSRGGVSTFLENICNELQHKGHVIDVLTPLINKN</sequence>
<dbReference type="EMBL" id="BARV01025471">
    <property type="protein sequence ID" value="GAI44637.1"/>
    <property type="molecule type" value="Genomic_DNA"/>
</dbReference>
<name>X1NKW6_9ZZZZ</name>